<protein>
    <submittedName>
        <fullName evidence="1">Uncharacterized protein</fullName>
    </submittedName>
</protein>
<dbReference type="EMBL" id="SNRY01000939">
    <property type="protein sequence ID" value="KAA6334987.1"/>
    <property type="molecule type" value="Genomic_DNA"/>
</dbReference>
<accession>A0A5J4RM72</accession>
<reference evidence="1" key="1">
    <citation type="submission" date="2019-03" db="EMBL/GenBank/DDBJ databases">
        <title>Single cell metagenomics reveals metabolic interactions within the superorganism composed of flagellate Streblomastix strix and complex community of Bacteroidetes bacteria on its surface.</title>
        <authorList>
            <person name="Treitli S.C."/>
            <person name="Kolisko M."/>
            <person name="Husnik F."/>
            <person name="Keeling P."/>
            <person name="Hampl V."/>
        </authorList>
    </citation>
    <scope>NUCLEOTIDE SEQUENCE</scope>
    <source>
        <strain evidence="1">STM</strain>
    </source>
</reference>
<organism evidence="1">
    <name type="scientific">termite gut metagenome</name>
    <dbReference type="NCBI Taxonomy" id="433724"/>
    <lineage>
        <taxon>unclassified sequences</taxon>
        <taxon>metagenomes</taxon>
        <taxon>organismal metagenomes</taxon>
    </lineage>
</organism>
<comment type="caution">
    <text evidence="1">The sequence shown here is derived from an EMBL/GenBank/DDBJ whole genome shotgun (WGS) entry which is preliminary data.</text>
</comment>
<sequence>MKLHIFLLLPQDDDSIIKILEKDNDSFEPLLKEVCDILSNIQNKSDINLYYDSENIKNFLDYTKHCSDEKHLKSKKFQMQTFIGKKSTDIATKPLKDDACIYVLWNYDKLPSVEYNPHETLSEIAEKIFAYPNENYLLLNLSEHIKTCRNVLLICKDAKHISDLPKFVRIPFVTDKEELELWLATNHITKFSLLDRNLFSRTTYIEQGQRVYQEILTNCYWYLDAFHNQNDKDKHYEVFNANGEHIGEANLDGVLDTSKQENGRTIDI</sequence>
<dbReference type="AlphaFoldDB" id="A0A5J4RM72"/>
<name>A0A5J4RM72_9ZZZZ</name>
<evidence type="ECO:0000313" key="1">
    <source>
        <dbReference type="EMBL" id="KAA6334987.1"/>
    </source>
</evidence>
<gene>
    <name evidence="1" type="ORF">EZS27_016736</name>
</gene>
<proteinExistence type="predicted"/>